<dbReference type="Proteomes" id="UP001576784">
    <property type="component" value="Unassembled WGS sequence"/>
</dbReference>
<keyword evidence="2" id="KW-1185">Reference proteome</keyword>
<protein>
    <submittedName>
        <fullName evidence="1">Uncharacterized protein</fullName>
    </submittedName>
</protein>
<sequence>MGRTTKNQHDRTVGKEKLRYIHKDTRKYWAIALAVRSYACASATLIV</sequence>
<dbReference type="EMBL" id="JBHFNR010000131">
    <property type="protein sequence ID" value="MFB2894803.1"/>
    <property type="molecule type" value="Genomic_DNA"/>
</dbReference>
<comment type="caution">
    <text evidence="1">The sequence shown here is derived from an EMBL/GenBank/DDBJ whole genome shotgun (WGS) entry which is preliminary data.</text>
</comment>
<evidence type="ECO:0000313" key="2">
    <source>
        <dbReference type="Proteomes" id="UP001576784"/>
    </source>
</evidence>
<proteinExistence type="predicted"/>
<gene>
    <name evidence="1" type="ORF">ACE1CI_17980</name>
</gene>
<dbReference type="RefSeq" id="WP_413264447.1">
    <property type="nucleotide sequence ID" value="NZ_JBHFNR010000131.1"/>
</dbReference>
<organism evidence="1 2">
    <name type="scientific">Floridaenema flaviceps BLCC-F50</name>
    <dbReference type="NCBI Taxonomy" id="3153642"/>
    <lineage>
        <taxon>Bacteria</taxon>
        <taxon>Bacillati</taxon>
        <taxon>Cyanobacteriota</taxon>
        <taxon>Cyanophyceae</taxon>
        <taxon>Oscillatoriophycideae</taxon>
        <taxon>Aerosakkonematales</taxon>
        <taxon>Aerosakkonemataceae</taxon>
        <taxon>Floridanema</taxon>
        <taxon>Floridanema flaviceps</taxon>
    </lineage>
</organism>
<name>A0ABV4XSY4_9CYAN</name>
<reference evidence="1 2" key="1">
    <citation type="submission" date="2024-09" db="EMBL/GenBank/DDBJ databases">
        <title>Floridaenema gen nov. (Aerosakkonemataceae, Aerosakkonematales ord. nov., Cyanobacteria) from benthic tropical and subtropical fresh waters, with the description of four new species.</title>
        <authorList>
            <person name="Moretto J.A."/>
            <person name="Berthold D.E."/>
            <person name="Lefler F.W."/>
            <person name="Huang I.-S."/>
            <person name="Laughinghouse H. IV."/>
        </authorList>
    </citation>
    <scope>NUCLEOTIDE SEQUENCE [LARGE SCALE GENOMIC DNA]</scope>
    <source>
        <strain evidence="1 2">BLCC-F50</strain>
    </source>
</reference>
<evidence type="ECO:0000313" key="1">
    <source>
        <dbReference type="EMBL" id="MFB2894803.1"/>
    </source>
</evidence>
<accession>A0ABV4XSY4</accession>